<dbReference type="GO" id="GO:0005737">
    <property type="term" value="C:cytoplasm"/>
    <property type="evidence" value="ECO:0007669"/>
    <property type="project" value="UniProtKB-SubCell"/>
</dbReference>
<organism evidence="10">
    <name type="scientific">Sheuella amnicola</name>
    <dbReference type="NCBI Taxonomy" id="2707330"/>
    <lineage>
        <taxon>Bacteria</taxon>
        <taxon>Pseudomonadati</taxon>
        <taxon>Pseudomonadota</taxon>
        <taxon>Betaproteobacteria</taxon>
        <taxon>Burkholderiales</taxon>
        <taxon>Alcaligenaceae</taxon>
        <taxon>Sheuella</taxon>
    </lineage>
</organism>
<dbReference type="Pfam" id="PF00009">
    <property type="entry name" value="GTP_EFTU"/>
    <property type="match status" value="1"/>
</dbReference>
<dbReference type="SUPFAM" id="SSF52540">
    <property type="entry name" value="P-loop containing nucleoside triphosphate hydrolases"/>
    <property type="match status" value="1"/>
</dbReference>
<dbReference type="InterPro" id="IPR027417">
    <property type="entry name" value="P-loop_NTPase"/>
</dbReference>
<dbReference type="InterPro" id="IPR036388">
    <property type="entry name" value="WH-like_DNA-bd_sf"/>
</dbReference>
<dbReference type="InterPro" id="IPR004161">
    <property type="entry name" value="EFTu-like_2"/>
</dbReference>
<comment type="function">
    <text evidence="7">Translation factor necessary for the incorporation of selenocysteine into proteins. It probably replaces EF-Tu for the insertion of selenocysteine directed by the UGA codon. SelB binds GTP and GDP.</text>
</comment>
<dbReference type="GO" id="GO:0005525">
    <property type="term" value="F:GTP binding"/>
    <property type="evidence" value="ECO:0007669"/>
    <property type="project" value="UniProtKB-KW"/>
</dbReference>
<dbReference type="Gene3D" id="3.40.50.300">
    <property type="entry name" value="P-loop containing nucleotide triphosphate hydrolases"/>
    <property type="match status" value="1"/>
</dbReference>
<feature type="domain" description="Tr-type G" evidence="9">
    <location>
        <begin position="1"/>
        <end position="170"/>
    </location>
</feature>
<dbReference type="CDD" id="cd03696">
    <property type="entry name" value="SelB_II"/>
    <property type="match status" value="1"/>
</dbReference>
<dbReference type="Gene3D" id="1.10.10.10">
    <property type="entry name" value="Winged helix-like DNA-binding domain superfamily/Winged helix DNA-binding domain"/>
    <property type="match status" value="1"/>
</dbReference>
<dbReference type="Gene3D" id="1.10.10.2770">
    <property type="match status" value="1"/>
</dbReference>
<evidence type="ECO:0000256" key="7">
    <source>
        <dbReference type="ARBA" id="ARBA00025526"/>
    </source>
</evidence>
<dbReference type="Pfam" id="PF03144">
    <property type="entry name" value="GTP_EFTU_D2"/>
    <property type="match status" value="1"/>
</dbReference>
<dbReference type="InterPro" id="IPR009001">
    <property type="entry name" value="Transl_elong_EF1A/Init_IF2_C"/>
</dbReference>
<evidence type="ECO:0000313" key="10">
    <source>
        <dbReference type="EMBL" id="NDY81985.1"/>
    </source>
</evidence>
<dbReference type="NCBIfam" id="TIGR00475">
    <property type="entry name" value="selB"/>
    <property type="match status" value="1"/>
</dbReference>
<dbReference type="InterPro" id="IPR050055">
    <property type="entry name" value="EF-Tu_GTPase"/>
</dbReference>
<dbReference type="InterPro" id="IPR057335">
    <property type="entry name" value="Beta-barrel_SelB"/>
</dbReference>
<keyword evidence="5" id="KW-0648">Protein biosynthesis</keyword>
<dbReference type="Pfam" id="PF09106">
    <property type="entry name" value="WHD_2nd_SelB"/>
    <property type="match status" value="1"/>
</dbReference>
<evidence type="ECO:0000256" key="2">
    <source>
        <dbReference type="ARBA" id="ARBA00015953"/>
    </source>
</evidence>
<dbReference type="PRINTS" id="PR00315">
    <property type="entry name" value="ELONGATNFCT"/>
</dbReference>
<evidence type="ECO:0000256" key="6">
    <source>
        <dbReference type="ARBA" id="ARBA00023134"/>
    </source>
</evidence>
<dbReference type="RefSeq" id="WP_163651271.1">
    <property type="nucleotide sequence ID" value="NZ_JAAGRN010000001.1"/>
</dbReference>
<proteinExistence type="predicted"/>
<dbReference type="PANTHER" id="PTHR43721:SF22">
    <property type="entry name" value="ELONGATION FACTOR TU, MITOCHONDRIAL"/>
    <property type="match status" value="1"/>
</dbReference>
<dbReference type="SUPFAM" id="SSF50465">
    <property type="entry name" value="EF-Tu/eEF-1alpha/eIF2-gamma C-terminal domain"/>
    <property type="match status" value="1"/>
</dbReference>
<comment type="subcellular location">
    <subcellularLocation>
        <location evidence="1">Cytoplasm</location>
    </subcellularLocation>
</comment>
<dbReference type="FunFam" id="3.40.50.300:FF:001064">
    <property type="entry name" value="Selenocysteine-specific translation elongation factor"/>
    <property type="match status" value="1"/>
</dbReference>
<keyword evidence="6" id="KW-0342">GTP-binding</keyword>
<dbReference type="SUPFAM" id="SSF50447">
    <property type="entry name" value="Translation proteins"/>
    <property type="match status" value="1"/>
</dbReference>
<dbReference type="InterPro" id="IPR009000">
    <property type="entry name" value="Transl_B-barrel_sf"/>
</dbReference>
<dbReference type="Pfam" id="PF21214">
    <property type="entry name" value="WHD_2nd_SelB_bact"/>
    <property type="match status" value="1"/>
</dbReference>
<dbReference type="InterPro" id="IPR000795">
    <property type="entry name" value="T_Tr_GTP-bd_dom"/>
</dbReference>
<evidence type="ECO:0000256" key="5">
    <source>
        <dbReference type="ARBA" id="ARBA00022917"/>
    </source>
</evidence>
<keyword evidence="3" id="KW-0963">Cytoplasm</keyword>
<dbReference type="InterPro" id="IPR015191">
    <property type="entry name" value="SelB_WHD4"/>
</dbReference>
<sequence length="643" mass="70991">MIIGTAGHIDHGKTSLVKALTGVDADRLPEEKKRGITIELGFAYAPTSSGEMIGFVDVPGHEKFVHTMAAGACGMDHGLIVIAADDGIMPQTREHLRILDLLGIPGLTVAINKSDLVDDDRLRQVQYEIKAELAQSRFSTSPLFTVSSHTGAGIDSLRNHLFAINRCADKKSGDYFRLAVDRVFVVKGMGVGITGAVISGHVQVGDLLVTSGSNHRVKVRSIHAQNQSVERAEAGSRCGIVLSGIEVKDIERGEWLLSEEISDSSKRIDCKLFMPADSSRSLKDGELVLLHHGTTHVSARMILLDAAELLPGQTCKAQCVLSRALPFCWGDRLVLRDGSARHTLAGARVLDTDPPVRGRKRSERLSQLDAIDCADSHDAIAALLLMSDQPLNMTHWAHATNQSFDSLKLILKSRIAESHIVDSQCFICSQSFADDLNLVVHRCLEKFHLSDPDEPGLGVERLRRMCRPDLTQQFFHSWIKSRIEQGAVATSGSFIHLPEHQVVLSELEQSLWDKAYPVLLEGGFDAPWVRDVAHSIDATEDAVRLLFRKQARQSHLTQVVKDLFYPQATMNRIADTMQYLVSTHGFITVVHFRDSLGIGRKRAIQILEALDRIGFSRRLISVSRSAQTTDKDQRIIRNANLFG</sequence>
<dbReference type="AlphaFoldDB" id="A0A6B2R3H4"/>
<evidence type="ECO:0000259" key="9">
    <source>
        <dbReference type="PROSITE" id="PS51722"/>
    </source>
</evidence>
<keyword evidence="4" id="KW-0547">Nucleotide-binding</keyword>
<protein>
    <recommendedName>
        <fullName evidence="2">Selenocysteine-specific elongation factor</fullName>
    </recommendedName>
    <alternativeName>
        <fullName evidence="8">SelB translation factor</fullName>
    </alternativeName>
</protein>
<dbReference type="InterPro" id="IPR036390">
    <property type="entry name" value="WH_DNA-bd_sf"/>
</dbReference>
<keyword evidence="10" id="KW-0251">Elongation factor</keyword>
<dbReference type="EMBL" id="JAAGRN010000001">
    <property type="protein sequence ID" value="NDY81985.1"/>
    <property type="molecule type" value="Genomic_DNA"/>
</dbReference>
<dbReference type="SUPFAM" id="SSF46785">
    <property type="entry name" value="Winged helix' DNA-binding domain"/>
    <property type="match status" value="3"/>
</dbReference>
<evidence type="ECO:0000256" key="4">
    <source>
        <dbReference type="ARBA" id="ARBA00022741"/>
    </source>
</evidence>
<dbReference type="InterPro" id="IPR005225">
    <property type="entry name" value="Small_GTP-bd"/>
</dbReference>
<dbReference type="GO" id="GO:0003924">
    <property type="term" value="F:GTPase activity"/>
    <property type="evidence" value="ECO:0007669"/>
    <property type="project" value="InterPro"/>
</dbReference>
<dbReference type="GO" id="GO:0003746">
    <property type="term" value="F:translation elongation factor activity"/>
    <property type="evidence" value="ECO:0007669"/>
    <property type="project" value="UniProtKB-KW"/>
</dbReference>
<gene>
    <name evidence="10" type="primary">selB</name>
    <name evidence="10" type="ORF">G3I67_01960</name>
</gene>
<evidence type="ECO:0000256" key="1">
    <source>
        <dbReference type="ARBA" id="ARBA00004496"/>
    </source>
</evidence>
<dbReference type="Pfam" id="PF09107">
    <property type="entry name" value="WHD_3rd_SelB"/>
    <property type="match status" value="1"/>
</dbReference>
<dbReference type="InterPro" id="IPR048931">
    <property type="entry name" value="WHD_2nd_SelB_bact"/>
</dbReference>
<dbReference type="Pfam" id="PF25461">
    <property type="entry name" value="Beta-barrel_SelB"/>
    <property type="match status" value="1"/>
</dbReference>
<name>A0A6B2R3H4_9BURK</name>
<dbReference type="PANTHER" id="PTHR43721">
    <property type="entry name" value="ELONGATION FACTOR TU-RELATED"/>
    <property type="match status" value="1"/>
</dbReference>
<dbReference type="InterPro" id="IPR015190">
    <property type="entry name" value="Elong_fac_SelB-wing-hlx_typ-2"/>
</dbReference>
<evidence type="ECO:0000256" key="3">
    <source>
        <dbReference type="ARBA" id="ARBA00022490"/>
    </source>
</evidence>
<dbReference type="NCBIfam" id="TIGR00231">
    <property type="entry name" value="small_GTP"/>
    <property type="match status" value="1"/>
</dbReference>
<reference evidence="10" key="1">
    <citation type="submission" date="2020-02" db="EMBL/GenBank/DDBJ databases">
        <authorList>
            <person name="Chen W.-M."/>
        </authorList>
    </citation>
    <scope>NUCLEOTIDE SEQUENCE</scope>
    <source>
        <strain evidence="10">NBD-18</strain>
    </source>
</reference>
<dbReference type="GO" id="GO:0003723">
    <property type="term" value="F:RNA binding"/>
    <property type="evidence" value="ECO:0007669"/>
    <property type="project" value="InterPro"/>
</dbReference>
<dbReference type="InterPro" id="IPR004535">
    <property type="entry name" value="Transl_elong_SelB"/>
</dbReference>
<dbReference type="CDD" id="cd04171">
    <property type="entry name" value="SelB"/>
    <property type="match status" value="1"/>
</dbReference>
<dbReference type="GO" id="GO:0001514">
    <property type="term" value="P:selenocysteine incorporation"/>
    <property type="evidence" value="ECO:0007669"/>
    <property type="project" value="InterPro"/>
</dbReference>
<dbReference type="PROSITE" id="PS51722">
    <property type="entry name" value="G_TR_2"/>
    <property type="match status" value="1"/>
</dbReference>
<evidence type="ECO:0000256" key="8">
    <source>
        <dbReference type="ARBA" id="ARBA00031615"/>
    </source>
</evidence>
<dbReference type="Gene3D" id="2.40.30.10">
    <property type="entry name" value="Translation factors"/>
    <property type="match status" value="1"/>
</dbReference>
<dbReference type="CDD" id="cd15491">
    <property type="entry name" value="selB_III"/>
    <property type="match status" value="1"/>
</dbReference>
<comment type="caution">
    <text evidence="10">The sequence shown here is derived from an EMBL/GenBank/DDBJ whole genome shotgun (WGS) entry which is preliminary data.</text>
</comment>
<accession>A0A6B2R3H4</accession>